<keyword evidence="5 6" id="KW-0472">Membrane</keyword>
<evidence type="ECO:0000256" key="5">
    <source>
        <dbReference type="ARBA" id="ARBA00023136"/>
    </source>
</evidence>
<evidence type="ECO:0000256" key="2">
    <source>
        <dbReference type="ARBA" id="ARBA00022475"/>
    </source>
</evidence>
<dbReference type="EMBL" id="CP072384">
    <property type="protein sequence ID" value="QUC09644.1"/>
    <property type="molecule type" value="Genomic_DNA"/>
</dbReference>
<evidence type="ECO:0000313" key="7">
    <source>
        <dbReference type="EMBL" id="QUC09644.1"/>
    </source>
</evidence>
<keyword evidence="3 6" id="KW-0812">Transmembrane</keyword>
<name>A0ABX7Y8S5_9ACTN</name>
<dbReference type="Proteomes" id="UP000678513">
    <property type="component" value="Chromosome"/>
</dbReference>
<proteinExistence type="predicted"/>
<evidence type="ECO:0000313" key="8">
    <source>
        <dbReference type="Proteomes" id="UP000678513"/>
    </source>
</evidence>
<protein>
    <submittedName>
        <fullName evidence="7">Transporter</fullName>
    </submittedName>
</protein>
<organism evidence="7 8">
    <name type="scientific">Arachnia rubra</name>
    <dbReference type="NCBI Taxonomy" id="1547448"/>
    <lineage>
        <taxon>Bacteria</taxon>
        <taxon>Bacillati</taxon>
        <taxon>Actinomycetota</taxon>
        <taxon>Actinomycetes</taxon>
        <taxon>Propionibacteriales</taxon>
        <taxon>Propionibacteriaceae</taxon>
        <taxon>Arachnia</taxon>
    </lineage>
</organism>
<keyword evidence="4 6" id="KW-1133">Transmembrane helix</keyword>
<evidence type="ECO:0000256" key="6">
    <source>
        <dbReference type="SAM" id="Phobius"/>
    </source>
</evidence>
<reference evidence="7 8" key="1">
    <citation type="submission" date="2021-03" db="EMBL/GenBank/DDBJ databases">
        <title>Human Oral Microbial Genomes.</title>
        <authorList>
            <person name="Johnston C.D."/>
            <person name="Chen T."/>
            <person name="Dewhirst F.E."/>
        </authorList>
    </citation>
    <scope>NUCLEOTIDE SEQUENCE [LARGE SCALE GENOMIC DNA]</scope>
    <source>
        <strain evidence="7 8">DSMZ 100122</strain>
    </source>
</reference>
<dbReference type="RefSeq" id="WP_212327583.1">
    <property type="nucleotide sequence ID" value="NZ_AP024463.1"/>
</dbReference>
<gene>
    <name evidence="7" type="ORF">J5A65_07500</name>
</gene>
<dbReference type="Pfam" id="PF04066">
    <property type="entry name" value="MrpF_PhaF"/>
    <property type="match status" value="1"/>
</dbReference>
<feature type="transmembrane region" description="Helical" evidence="6">
    <location>
        <begin position="62"/>
        <end position="81"/>
    </location>
</feature>
<dbReference type="InterPro" id="IPR007208">
    <property type="entry name" value="MrpF/PhaF-like"/>
</dbReference>
<keyword evidence="8" id="KW-1185">Reference proteome</keyword>
<accession>A0ABX7Y8S5</accession>
<evidence type="ECO:0000256" key="4">
    <source>
        <dbReference type="ARBA" id="ARBA00022989"/>
    </source>
</evidence>
<sequence>MSFALWIAIGLLAMSVLLGLVRVVTAPDSATRAVVGDLVFFSCIGILALFGMLHRSSVSVDAALLAAILGILSTIALARIITRGRR</sequence>
<evidence type="ECO:0000256" key="1">
    <source>
        <dbReference type="ARBA" id="ARBA00004651"/>
    </source>
</evidence>
<keyword evidence="2" id="KW-1003">Cell membrane</keyword>
<evidence type="ECO:0000256" key="3">
    <source>
        <dbReference type="ARBA" id="ARBA00022692"/>
    </source>
</evidence>
<comment type="subcellular location">
    <subcellularLocation>
        <location evidence="1">Cell membrane</location>
        <topology evidence="1">Multi-pass membrane protein</topology>
    </subcellularLocation>
</comment>
<feature type="transmembrane region" description="Helical" evidence="6">
    <location>
        <begin position="33"/>
        <end position="50"/>
    </location>
</feature>